<comment type="caution">
    <text evidence="1">The sequence shown here is derived from an EMBL/GenBank/DDBJ whole genome shotgun (WGS) entry which is preliminary data.</text>
</comment>
<organism evidence="1 2">
    <name type="scientific">Gossypium stocksii</name>
    <dbReference type="NCBI Taxonomy" id="47602"/>
    <lineage>
        <taxon>Eukaryota</taxon>
        <taxon>Viridiplantae</taxon>
        <taxon>Streptophyta</taxon>
        <taxon>Embryophyta</taxon>
        <taxon>Tracheophyta</taxon>
        <taxon>Spermatophyta</taxon>
        <taxon>Magnoliopsida</taxon>
        <taxon>eudicotyledons</taxon>
        <taxon>Gunneridae</taxon>
        <taxon>Pentapetalae</taxon>
        <taxon>rosids</taxon>
        <taxon>malvids</taxon>
        <taxon>Malvales</taxon>
        <taxon>Malvaceae</taxon>
        <taxon>Malvoideae</taxon>
        <taxon>Gossypium</taxon>
    </lineage>
</organism>
<gene>
    <name evidence="1" type="ORF">J1N35_022219</name>
</gene>
<dbReference type="Proteomes" id="UP000828251">
    <property type="component" value="Unassembled WGS sequence"/>
</dbReference>
<dbReference type="EMBL" id="JAIQCV010000007">
    <property type="protein sequence ID" value="KAH1082458.1"/>
    <property type="molecule type" value="Genomic_DNA"/>
</dbReference>
<dbReference type="AlphaFoldDB" id="A0A9D3VGC8"/>
<accession>A0A9D3VGC8</accession>
<keyword evidence="2" id="KW-1185">Reference proteome</keyword>
<evidence type="ECO:0000313" key="1">
    <source>
        <dbReference type="EMBL" id="KAH1082458.1"/>
    </source>
</evidence>
<protein>
    <recommendedName>
        <fullName evidence="3">UBN2 domain-containing protein</fullName>
    </recommendedName>
</protein>
<sequence length="114" mass="13246">MLRSLPKSWEAKMTTIEKAKNLETLILDEFIGSLLTHEMRLNEAVEEEKVENKSIDVAIKSTTNDERESSDEIDEDKEMAMFSKRFKKFMKSTKGRIFQRKGGLKLESNKEKNS</sequence>
<proteinExistence type="predicted"/>
<dbReference type="OrthoDB" id="1932348at2759"/>
<evidence type="ECO:0008006" key="3">
    <source>
        <dbReference type="Google" id="ProtNLM"/>
    </source>
</evidence>
<reference evidence="1 2" key="1">
    <citation type="journal article" date="2021" name="Plant Biotechnol. J.">
        <title>Multi-omics assisted identification of the key and species-specific regulatory components of drought-tolerant mechanisms in Gossypium stocksii.</title>
        <authorList>
            <person name="Yu D."/>
            <person name="Ke L."/>
            <person name="Zhang D."/>
            <person name="Wu Y."/>
            <person name="Sun Y."/>
            <person name="Mei J."/>
            <person name="Sun J."/>
            <person name="Sun Y."/>
        </authorList>
    </citation>
    <scope>NUCLEOTIDE SEQUENCE [LARGE SCALE GENOMIC DNA]</scope>
    <source>
        <strain evidence="2">cv. E1</strain>
        <tissue evidence="1">Leaf</tissue>
    </source>
</reference>
<name>A0A9D3VGC8_9ROSI</name>
<evidence type="ECO:0000313" key="2">
    <source>
        <dbReference type="Proteomes" id="UP000828251"/>
    </source>
</evidence>